<dbReference type="GO" id="GO:0032259">
    <property type="term" value="P:methylation"/>
    <property type="evidence" value="ECO:0007669"/>
    <property type="project" value="UniProtKB-KW"/>
</dbReference>
<dbReference type="Proteomes" id="UP000260644">
    <property type="component" value="Unassembled WGS sequence"/>
</dbReference>
<dbReference type="PANTHER" id="PTHR43861:SF1">
    <property type="entry name" value="TRANS-ACONITATE 2-METHYLTRANSFERASE"/>
    <property type="match status" value="1"/>
</dbReference>
<evidence type="ECO:0000313" key="2">
    <source>
        <dbReference type="Proteomes" id="UP000260644"/>
    </source>
</evidence>
<keyword evidence="1" id="KW-0808">Transferase</keyword>
<dbReference type="SUPFAM" id="SSF53335">
    <property type="entry name" value="S-adenosyl-L-methionine-dependent methyltransferases"/>
    <property type="match status" value="1"/>
</dbReference>
<organism evidence="1 2">
    <name type="scientific">Chitinophaga silvatica</name>
    <dbReference type="NCBI Taxonomy" id="2282649"/>
    <lineage>
        <taxon>Bacteria</taxon>
        <taxon>Pseudomonadati</taxon>
        <taxon>Bacteroidota</taxon>
        <taxon>Chitinophagia</taxon>
        <taxon>Chitinophagales</taxon>
        <taxon>Chitinophagaceae</taxon>
        <taxon>Chitinophaga</taxon>
    </lineage>
</organism>
<name>A0A3E1Y7F3_9BACT</name>
<dbReference type="Pfam" id="PF13489">
    <property type="entry name" value="Methyltransf_23"/>
    <property type="match status" value="1"/>
</dbReference>
<comment type="caution">
    <text evidence="1">The sequence shown here is derived from an EMBL/GenBank/DDBJ whole genome shotgun (WGS) entry which is preliminary data.</text>
</comment>
<dbReference type="PANTHER" id="PTHR43861">
    <property type="entry name" value="TRANS-ACONITATE 2-METHYLTRANSFERASE-RELATED"/>
    <property type="match status" value="1"/>
</dbReference>
<evidence type="ECO:0000313" key="1">
    <source>
        <dbReference type="EMBL" id="RFS20982.1"/>
    </source>
</evidence>
<keyword evidence="2" id="KW-1185">Reference proteome</keyword>
<dbReference type="RefSeq" id="WP_116976931.1">
    <property type="nucleotide sequence ID" value="NZ_QPMM01000009.1"/>
</dbReference>
<dbReference type="AlphaFoldDB" id="A0A3E1Y7F3"/>
<accession>A0A3E1Y7F3</accession>
<dbReference type="InterPro" id="IPR029063">
    <property type="entry name" value="SAM-dependent_MTases_sf"/>
</dbReference>
<reference evidence="1 2" key="1">
    <citation type="submission" date="2018-07" db="EMBL/GenBank/DDBJ databases">
        <title>Chitinophaga K2CV101002-2 sp. nov., isolated from a monsoon evergreen broad-leaved forest soil.</title>
        <authorList>
            <person name="Lv Y."/>
        </authorList>
    </citation>
    <scope>NUCLEOTIDE SEQUENCE [LARGE SCALE GENOMIC DNA]</scope>
    <source>
        <strain evidence="1 2">GDMCC 1.1288</strain>
    </source>
</reference>
<sequence>MSLEHHKNDALRYQQQVDNSRDYVLPFIQQEFPQLEGLRVMEVGCGEGGVLTPLLEKGCNCVGVDLSPARIELAKGFLQSYLDKGQVRLIAKNIYDVDFLGEFKHSFDVIILKDAIEHIPDQEKIIGHLKQLLTPRGQVYFGFPPWYMPHGGHQQICSNKLLSMFPYIHLLPTSAYKGVLRLFGENDSTVIDLLEVKSTGISIERFEKIVKRQEYKITQRKFYLINPIYKYKFGVSAREQWKPIAAIPFFRNFVTTCVYYMIKPVNKEA</sequence>
<protein>
    <submittedName>
        <fullName evidence="1">Class I SAM-dependent methyltransferase</fullName>
    </submittedName>
</protein>
<dbReference type="GO" id="GO:0008168">
    <property type="term" value="F:methyltransferase activity"/>
    <property type="evidence" value="ECO:0007669"/>
    <property type="project" value="UniProtKB-KW"/>
</dbReference>
<dbReference type="OrthoDB" id="323463at2"/>
<dbReference type="CDD" id="cd02440">
    <property type="entry name" value="AdoMet_MTases"/>
    <property type="match status" value="1"/>
</dbReference>
<dbReference type="Gene3D" id="3.40.50.150">
    <property type="entry name" value="Vaccinia Virus protein VP39"/>
    <property type="match status" value="1"/>
</dbReference>
<gene>
    <name evidence="1" type="ORF">DVR12_16660</name>
</gene>
<keyword evidence="1" id="KW-0489">Methyltransferase</keyword>
<proteinExistence type="predicted"/>
<dbReference type="EMBL" id="QPMM01000009">
    <property type="protein sequence ID" value="RFS20982.1"/>
    <property type="molecule type" value="Genomic_DNA"/>
</dbReference>